<dbReference type="SUPFAM" id="SSF54637">
    <property type="entry name" value="Thioesterase/thiol ester dehydrase-isomerase"/>
    <property type="match status" value="1"/>
</dbReference>
<keyword evidence="3" id="KW-0812">Transmembrane</keyword>
<dbReference type="PANTHER" id="PTHR12475">
    <property type="match status" value="1"/>
</dbReference>
<gene>
    <name evidence="4" type="ORF">GLAREA_03602</name>
</gene>
<feature type="compositionally biased region" description="Low complexity" evidence="2">
    <location>
        <begin position="282"/>
        <end position="293"/>
    </location>
</feature>
<dbReference type="GO" id="GO:0016853">
    <property type="term" value="F:isomerase activity"/>
    <property type="evidence" value="ECO:0007669"/>
    <property type="project" value="UniProtKB-KW"/>
</dbReference>
<accession>S3CYE7</accession>
<keyword evidence="5" id="KW-1185">Reference proteome</keyword>
<dbReference type="HOGENOM" id="CLU_040660_0_1_1"/>
<dbReference type="KEGG" id="glz:GLAREA_03602"/>
<sequence>MLNYNVTVPYKIPEVSVGSQYRMIEVGAALQLLRLLWSFFTISRVLVVILIVTNLKSLPLIWHLRIVNAFRFICKTQRPETPVGPEQLFLPLITTSHAPIMEIDFNGHKSNSSYFSDIDIARTHLVCTLFAKGISHFRGGTTAITGSKYPLFGLALGAVSCSFKRELKPYETYEMWSRVLSWDEKWIYIVTHFVRKDVVLPRKYTLYPEQNEAKQRETEGDDTSWLKILDGNKAVVATALSKCVFKSGRRTVSPMIMLRESGLLPAESASGDNNVEEFQLPTSTGSSDSGIDIGSGEEEGFSLAWIEKKRLRGMKAAIALGGKAQTELEQEFTAENDALGRHSDGSGIVGVVSTLAELAHLPACKGVL</sequence>
<dbReference type="eggNOG" id="KOG4366">
    <property type="taxonomic scope" value="Eukaryota"/>
</dbReference>
<dbReference type="PANTHER" id="PTHR12475:SF4">
    <property type="entry name" value="PROTEIN THEM6"/>
    <property type="match status" value="1"/>
</dbReference>
<evidence type="ECO:0000256" key="2">
    <source>
        <dbReference type="SAM" id="MobiDB-lite"/>
    </source>
</evidence>
<dbReference type="GeneID" id="19462657"/>
<reference evidence="4 5" key="1">
    <citation type="journal article" date="2013" name="BMC Genomics">
        <title>Genomics-driven discovery of the pneumocandin biosynthetic gene cluster in the fungus Glarea lozoyensis.</title>
        <authorList>
            <person name="Chen L."/>
            <person name="Yue Q."/>
            <person name="Zhang X."/>
            <person name="Xiang M."/>
            <person name="Wang C."/>
            <person name="Li S."/>
            <person name="Che Y."/>
            <person name="Ortiz-Lopez F.J."/>
            <person name="Bills G.F."/>
            <person name="Liu X."/>
            <person name="An Z."/>
        </authorList>
    </citation>
    <scope>NUCLEOTIDE SEQUENCE [LARGE SCALE GENOMIC DNA]</scope>
    <source>
        <strain evidence="5">ATCC 20868 / MF5171</strain>
    </source>
</reference>
<evidence type="ECO:0000256" key="3">
    <source>
        <dbReference type="SAM" id="Phobius"/>
    </source>
</evidence>
<dbReference type="OrthoDB" id="265761at2759"/>
<feature type="transmembrane region" description="Helical" evidence="3">
    <location>
        <begin position="35"/>
        <end position="55"/>
    </location>
</feature>
<evidence type="ECO:0000313" key="5">
    <source>
        <dbReference type="Proteomes" id="UP000016922"/>
    </source>
</evidence>
<dbReference type="OMA" id="FWHVRLF"/>
<dbReference type="RefSeq" id="XP_008082046.1">
    <property type="nucleotide sequence ID" value="XM_008083855.1"/>
</dbReference>
<dbReference type="InterPro" id="IPR029069">
    <property type="entry name" value="HotDog_dom_sf"/>
</dbReference>
<protein>
    <submittedName>
        <fullName evidence="4">Thioesterase/thiol ester dehydrase-isomerase</fullName>
    </submittedName>
</protein>
<keyword evidence="3" id="KW-0472">Membrane</keyword>
<name>S3CYE7_GLAL2</name>
<feature type="region of interest" description="Disordered" evidence="2">
    <location>
        <begin position="267"/>
        <end position="293"/>
    </location>
</feature>
<dbReference type="InterPro" id="IPR051490">
    <property type="entry name" value="THEM6_lcsJ_thioesterase"/>
</dbReference>
<proteinExistence type="inferred from homology"/>
<comment type="similarity">
    <text evidence="1">Belongs to the lcsJ thioesterase family.</text>
</comment>
<evidence type="ECO:0000256" key="1">
    <source>
        <dbReference type="ARBA" id="ARBA00038476"/>
    </source>
</evidence>
<dbReference type="Gene3D" id="3.10.129.10">
    <property type="entry name" value="Hotdog Thioesterase"/>
    <property type="match status" value="1"/>
</dbReference>
<dbReference type="CDD" id="cd00586">
    <property type="entry name" value="4HBT"/>
    <property type="match status" value="1"/>
</dbReference>
<keyword evidence="4" id="KW-0413">Isomerase</keyword>
<organism evidence="4 5">
    <name type="scientific">Glarea lozoyensis (strain ATCC 20868 / MF5171)</name>
    <dbReference type="NCBI Taxonomy" id="1116229"/>
    <lineage>
        <taxon>Eukaryota</taxon>
        <taxon>Fungi</taxon>
        <taxon>Dikarya</taxon>
        <taxon>Ascomycota</taxon>
        <taxon>Pezizomycotina</taxon>
        <taxon>Leotiomycetes</taxon>
        <taxon>Helotiales</taxon>
        <taxon>Helotiaceae</taxon>
        <taxon>Glarea</taxon>
    </lineage>
</organism>
<dbReference type="Proteomes" id="UP000016922">
    <property type="component" value="Unassembled WGS sequence"/>
</dbReference>
<dbReference type="AlphaFoldDB" id="S3CYE7"/>
<dbReference type="EMBL" id="KE145363">
    <property type="protein sequence ID" value="EPE30635.1"/>
    <property type="molecule type" value="Genomic_DNA"/>
</dbReference>
<keyword evidence="3" id="KW-1133">Transmembrane helix</keyword>
<evidence type="ECO:0000313" key="4">
    <source>
        <dbReference type="EMBL" id="EPE30635.1"/>
    </source>
</evidence>
<dbReference type="Pfam" id="PF13279">
    <property type="entry name" value="4HBT_2"/>
    <property type="match status" value="1"/>
</dbReference>